<keyword evidence="3" id="KW-0808">Transferase</keyword>
<dbReference type="EMBL" id="AUSU01005054">
    <property type="protein sequence ID" value="EPS64069.1"/>
    <property type="molecule type" value="Genomic_DNA"/>
</dbReference>
<dbReference type="PANTHER" id="PTHR12189:SF3">
    <property type="entry name" value="MRNA (GUANINE-N(7))-METHYLTRANSFERASE"/>
    <property type="match status" value="1"/>
</dbReference>
<dbReference type="PANTHER" id="PTHR12189">
    <property type="entry name" value="MRNA GUANINE-7- METHYLTRANSFERASE"/>
    <property type="match status" value="1"/>
</dbReference>
<dbReference type="GO" id="GO:0004482">
    <property type="term" value="F:mRNA 5'-cap (guanine-N7-)-methyltransferase activity"/>
    <property type="evidence" value="ECO:0007669"/>
    <property type="project" value="UniProtKB-EC"/>
</dbReference>
<evidence type="ECO:0000256" key="6">
    <source>
        <dbReference type="ARBA" id="ARBA00023042"/>
    </source>
</evidence>
<protein>
    <recommendedName>
        <fullName evidence="1">mRNA (guanine-N(7))-methyltransferase</fullName>
        <ecNumber evidence="1">2.1.1.56</ecNumber>
    </recommendedName>
</protein>
<evidence type="ECO:0000313" key="9">
    <source>
        <dbReference type="EMBL" id="EPS64069.1"/>
    </source>
</evidence>
<comment type="catalytic activity">
    <reaction evidence="7">
        <text>a 5'-end (5'-triphosphoguanosine)-ribonucleoside in mRNA + S-adenosyl-L-methionine = a 5'-end (N(7)-methyl 5'-triphosphoguanosine)-ribonucleoside in mRNA + S-adenosyl-L-homocysteine</text>
        <dbReference type="Rhea" id="RHEA:67008"/>
        <dbReference type="Rhea" id="RHEA-COMP:17166"/>
        <dbReference type="Rhea" id="RHEA-COMP:17167"/>
        <dbReference type="ChEBI" id="CHEBI:57856"/>
        <dbReference type="ChEBI" id="CHEBI:59789"/>
        <dbReference type="ChEBI" id="CHEBI:156461"/>
        <dbReference type="ChEBI" id="CHEBI:167617"/>
        <dbReference type="EC" id="2.1.1.56"/>
    </reaction>
</comment>
<evidence type="ECO:0000256" key="5">
    <source>
        <dbReference type="ARBA" id="ARBA00022884"/>
    </source>
</evidence>
<proteinExistence type="predicted"/>
<dbReference type="Proteomes" id="UP000015453">
    <property type="component" value="Unassembled WGS sequence"/>
</dbReference>
<dbReference type="InterPro" id="IPR029063">
    <property type="entry name" value="SAM-dependent_MTases_sf"/>
</dbReference>
<dbReference type="GO" id="GO:0005634">
    <property type="term" value="C:nucleus"/>
    <property type="evidence" value="ECO:0007669"/>
    <property type="project" value="TreeGrafter"/>
</dbReference>
<dbReference type="PROSITE" id="PS51562">
    <property type="entry name" value="RNA_CAP0_MT"/>
    <property type="match status" value="1"/>
</dbReference>
<evidence type="ECO:0000259" key="8">
    <source>
        <dbReference type="PROSITE" id="PS51562"/>
    </source>
</evidence>
<evidence type="ECO:0000313" key="10">
    <source>
        <dbReference type="Proteomes" id="UP000015453"/>
    </source>
</evidence>
<evidence type="ECO:0000256" key="4">
    <source>
        <dbReference type="ARBA" id="ARBA00022691"/>
    </source>
</evidence>
<evidence type="ECO:0000256" key="1">
    <source>
        <dbReference type="ARBA" id="ARBA00011926"/>
    </source>
</evidence>
<name>S8CAW5_9LAMI</name>
<keyword evidence="10" id="KW-1185">Reference proteome</keyword>
<dbReference type="Pfam" id="PF03291">
    <property type="entry name" value="mRNA_G-N7_MeTrfase"/>
    <property type="match status" value="1"/>
</dbReference>
<feature type="non-terminal residue" evidence="9">
    <location>
        <position position="94"/>
    </location>
</feature>
<feature type="domain" description="MRNA cap 0 methyltransferase" evidence="8">
    <location>
        <begin position="10"/>
        <end position="94"/>
    </location>
</feature>
<dbReference type="InterPro" id="IPR004971">
    <property type="entry name" value="mRNA_G-N7_MeTrfase_dom"/>
</dbReference>
<dbReference type="OrthoDB" id="10248867at2759"/>
<keyword evidence="6" id="KW-0507">mRNA processing</keyword>
<keyword evidence="6" id="KW-0506">mRNA capping</keyword>
<keyword evidence="2" id="KW-0489">Methyltransferase</keyword>
<evidence type="ECO:0000256" key="3">
    <source>
        <dbReference type="ARBA" id="ARBA00022679"/>
    </source>
</evidence>
<evidence type="ECO:0000256" key="2">
    <source>
        <dbReference type="ARBA" id="ARBA00022603"/>
    </source>
</evidence>
<accession>S8CAW5</accession>
<evidence type="ECO:0000256" key="7">
    <source>
        <dbReference type="ARBA" id="ARBA00044712"/>
    </source>
</evidence>
<dbReference type="GO" id="GO:0003723">
    <property type="term" value="F:RNA binding"/>
    <property type="evidence" value="ECO:0007669"/>
    <property type="project" value="UniProtKB-KW"/>
</dbReference>
<sequence>MLSSVPSHRTAESIHHRLIDSVKNALINIFVAPYATVCVLYCGKVPDEAKWDEAHIGHYIGIDVLTSGVGEVREAWESRRKTYTSEFLEFDPCI</sequence>
<organism evidence="9 10">
    <name type="scientific">Genlisea aurea</name>
    <dbReference type="NCBI Taxonomy" id="192259"/>
    <lineage>
        <taxon>Eukaryota</taxon>
        <taxon>Viridiplantae</taxon>
        <taxon>Streptophyta</taxon>
        <taxon>Embryophyta</taxon>
        <taxon>Tracheophyta</taxon>
        <taxon>Spermatophyta</taxon>
        <taxon>Magnoliopsida</taxon>
        <taxon>eudicotyledons</taxon>
        <taxon>Gunneridae</taxon>
        <taxon>Pentapetalae</taxon>
        <taxon>asterids</taxon>
        <taxon>lamiids</taxon>
        <taxon>Lamiales</taxon>
        <taxon>Lentibulariaceae</taxon>
        <taxon>Genlisea</taxon>
    </lineage>
</organism>
<comment type="caution">
    <text evidence="9">The sequence shown here is derived from an EMBL/GenBank/DDBJ whole genome shotgun (WGS) entry which is preliminary data.</text>
</comment>
<dbReference type="InterPro" id="IPR039753">
    <property type="entry name" value="RG7MT1"/>
</dbReference>
<keyword evidence="4" id="KW-0949">S-adenosyl-L-methionine</keyword>
<dbReference type="AlphaFoldDB" id="S8CAW5"/>
<dbReference type="EC" id="2.1.1.56" evidence="1"/>
<keyword evidence="5" id="KW-0694">RNA-binding</keyword>
<reference evidence="9 10" key="1">
    <citation type="journal article" date="2013" name="BMC Genomics">
        <title>The miniature genome of a carnivorous plant Genlisea aurea contains a low number of genes and short non-coding sequences.</title>
        <authorList>
            <person name="Leushkin E.V."/>
            <person name="Sutormin R.A."/>
            <person name="Nabieva E.R."/>
            <person name="Penin A.A."/>
            <person name="Kondrashov A.S."/>
            <person name="Logacheva M.D."/>
        </authorList>
    </citation>
    <scope>NUCLEOTIDE SEQUENCE [LARGE SCALE GENOMIC DNA]</scope>
</reference>
<gene>
    <name evidence="9" type="ORF">M569_10714</name>
</gene>
<dbReference type="Gene3D" id="3.40.50.150">
    <property type="entry name" value="Vaccinia Virus protein VP39"/>
    <property type="match status" value="1"/>
</dbReference>